<comment type="caution">
    <text evidence="2">The sequence shown here is derived from an EMBL/GenBank/DDBJ whole genome shotgun (WGS) entry which is preliminary data.</text>
</comment>
<feature type="region of interest" description="Disordered" evidence="1">
    <location>
        <begin position="97"/>
        <end position="118"/>
    </location>
</feature>
<sequence>MVCTASPSPLVQGHTAQRNAMPCKNACQQYHTVLRRETSRRQQNKQMKRNIKPMRRKGGEGWMRRASEWTELRRSSGNEPIFVSFFFCLRGGVTGRPTFIPPTPDSQRHGGQDTAYLE</sequence>
<evidence type="ECO:0000256" key="1">
    <source>
        <dbReference type="SAM" id="MobiDB-lite"/>
    </source>
</evidence>
<accession>A0A9P3PUU8</accession>
<feature type="region of interest" description="Disordered" evidence="1">
    <location>
        <begin position="35"/>
        <end position="62"/>
    </location>
</feature>
<dbReference type="Proteomes" id="UP001063166">
    <property type="component" value="Unassembled WGS sequence"/>
</dbReference>
<organism evidence="2 3">
    <name type="scientific">Lyophyllum shimeji</name>
    <name type="common">Hon-shimeji</name>
    <name type="synonym">Tricholoma shimeji</name>
    <dbReference type="NCBI Taxonomy" id="47721"/>
    <lineage>
        <taxon>Eukaryota</taxon>
        <taxon>Fungi</taxon>
        <taxon>Dikarya</taxon>
        <taxon>Basidiomycota</taxon>
        <taxon>Agaricomycotina</taxon>
        <taxon>Agaricomycetes</taxon>
        <taxon>Agaricomycetidae</taxon>
        <taxon>Agaricales</taxon>
        <taxon>Tricholomatineae</taxon>
        <taxon>Lyophyllaceae</taxon>
        <taxon>Lyophyllum</taxon>
    </lineage>
</organism>
<dbReference type="EMBL" id="BRPK01000011">
    <property type="protein sequence ID" value="GLB42081.1"/>
    <property type="molecule type" value="Genomic_DNA"/>
</dbReference>
<feature type="compositionally biased region" description="Basic residues" evidence="1">
    <location>
        <begin position="42"/>
        <end position="56"/>
    </location>
</feature>
<proteinExistence type="predicted"/>
<keyword evidence="3" id="KW-1185">Reference proteome</keyword>
<evidence type="ECO:0000313" key="3">
    <source>
        <dbReference type="Proteomes" id="UP001063166"/>
    </source>
</evidence>
<name>A0A9P3PUU8_LYOSH</name>
<protein>
    <submittedName>
        <fullName evidence="2">Uncharacterized protein</fullName>
    </submittedName>
</protein>
<reference evidence="2" key="1">
    <citation type="submission" date="2022-07" db="EMBL/GenBank/DDBJ databases">
        <title>The genome of Lyophyllum shimeji provides insight into the initial evolution of ectomycorrhizal fungal genome.</title>
        <authorList>
            <person name="Kobayashi Y."/>
            <person name="Shibata T."/>
            <person name="Hirakawa H."/>
            <person name="Shigenobu S."/>
            <person name="Nishiyama T."/>
            <person name="Yamada A."/>
            <person name="Hasebe M."/>
            <person name="Kawaguchi M."/>
        </authorList>
    </citation>
    <scope>NUCLEOTIDE SEQUENCE</scope>
    <source>
        <strain evidence="2">AT787</strain>
    </source>
</reference>
<gene>
    <name evidence="2" type="ORF">LshimejAT787_1100960</name>
</gene>
<evidence type="ECO:0000313" key="2">
    <source>
        <dbReference type="EMBL" id="GLB42081.1"/>
    </source>
</evidence>
<dbReference type="AlphaFoldDB" id="A0A9P3PUU8"/>